<evidence type="ECO:0000313" key="2">
    <source>
        <dbReference type="Proteomes" id="UP000199153"/>
    </source>
</evidence>
<keyword evidence="2" id="KW-1185">Reference proteome</keyword>
<protein>
    <submittedName>
        <fullName evidence="1">Uncharacterized protein</fullName>
    </submittedName>
</protein>
<gene>
    <name evidence="1" type="ORF">SAMN05660413_00508</name>
</gene>
<dbReference type="EMBL" id="FOVL01000002">
    <property type="protein sequence ID" value="SFN32886.1"/>
    <property type="molecule type" value="Genomic_DNA"/>
</dbReference>
<reference evidence="1 2" key="1">
    <citation type="submission" date="2016-10" db="EMBL/GenBank/DDBJ databases">
        <authorList>
            <person name="de Groot N.N."/>
        </authorList>
    </citation>
    <scope>NUCLEOTIDE SEQUENCE [LARGE SCALE GENOMIC DNA]</scope>
    <source>
        <strain evidence="1 2">DSM 17794</strain>
    </source>
</reference>
<evidence type="ECO:0000313" key="1">
    <source>
        <dbReference type="EMBL" id="SFN32886.1"/>
    </source>
</evidence>
<organism evidence="1 2">
    <name type="scientific">Salegentibacter flavus</name>
    <dbReference type="NCBI Taxonomy" id="287099"/>
    <lineage>
        <taxon>Bacteria</taxon>
        <taxon>Pseudomonadati</taxon>
        <taxon>Bacteroidota</taxon>
        <taxon>Flavobacteriia</taxon>
        <taxon>Flavobacteriales</taxon>
        <taxon>Flavobacteriaceae</taxon>
        <taxon>Salegentibacter</taxon>
    </lineage>
</organism>
<dbReference type="AlphaFoldDB" id="A0A1I4Y4A1"/>
<dbReference type="Proteomes" id="UP000199153">
    <property type="component" value="Unassembled WGS sequence"/>
</dbReference>
<accession>A0A1I4Y4A1</accession>
<sequence length="49" mass="5336">MILQLNKTQSTIDSAKILVDPNLPTEMGDALSSDSGTKVCLEPSEFKLR</sequence>
<proteinExistence type="predicted"/>
<name>A0A1I4Y4A1_9FLAO</name>